<proteinExistence type="inferred from homology"/>
<protein>
    <recommendedName>
        <fullName evidence="3">HTH cro/C1-type domain-containing protein</fullName>
    </recommendedName>
</protein>
<feature type="domain" description="HTH cro/C1-type" evidence="3">
    <location>
        <begin position="65"/>
        <end position="119"/>
    </location>
</feature>
<accession>I3EJ83</accession>
<dbReference type="OMA" id="ANMFDDR"/>
<comment type="function">
    <text evidence="2">Transcriptional coactivator that stimulates GCN4-dependent transcriptional activity by bridging the DNA-binding region of GCN4 and TBP (SPT15), thereby recruiting TBP to GCN4-bound promoters. Involved in induction of the ribosome quality control (RQC) pathway; a pathway that degrades nascent peptide chains during problematic translation. Required to prevent stalled ribosomes from frameshifting.</text>
</comment>
<evidence type="ECO:0000313" key="4">
    <source>
        <dbReference type="EMBL" id="EIJ89280.1"/>
    </source>
</evidence>
<dbReference type="VEuPathDB" id="MicrosporidiaDB:NEQG_00050"/>
<reference evidence="4" key="1">
    <citation type="submission" date="2011-01" db="EMBL/GenBank/DDBJ databases">
        <title>The Genome Sequence of Nematocida parisii strain ERTm3.</title>
        <authorList>
            <consortium name="The Broad Institute Genome Sequencing Platform"/>
            <consortium name="The Broad Institute Genome Sequencing Center for Infectious Disease"/>
            <person name="Cuomo C."/>
            <person name="Troemel E."/>
            <person name="Young S.K."/>
            <person name="Zeng Q."/>
            <person name="Gargeya S."/>
            <person name="Fitzgerald M."/>
            <person name="Haas B."/>
            <person name="Abouelleil A."/>
            <person name="Alvarado L."/>
            <person name="Arachchi H.M."/>
            <person name="Berlin A."/>
            <person name="Chapman S.B."/>
            <person name="Gearin G."/>
            <person name="Goldberg J."/>
            <person name="Griggs A."/>
            <person name="Gujja S."/>
            <person name="Hansen M."/>
            <person name="Heiman D."/>
            <person name="Howarth C."/>
            <person name="Larimer J."/>
            <person name="Lui A."/>
            <person name="MacDonald P.J.P."/>
            <person name="McCowen C."/>
            <person name="Montmayeur A."/>
            <person name="Murphy C."/>
            <person name="Neiman D."/>
            <person name="Pearson M."/>
            <person name="Priest M."/>
            <person name="Roberts A."/>
            <person name="Saif S."/>
            <person name="Shea T."/>
            <person name="Sisk P."/>
            <person name="Stolte C."/>
            <person name="Sykes S."/>
            <person name="Wortman J."/>
            <person name="Nusbaum C."/>
            <person name="Birren B."/>
        </authorList>
    </citation>
    <scope>NUCLEOTIDE SEQUENCE</scope>
    <source>
        <strain evidence="4">ERTm3</strain>
    </source>
</reference>
<dbReference type="GO" id="GO:0003677">
    <property type="term" value="F:DNA binding"/>
    <property type="evidence" value="ECO:0007669"/>
    <property type="project" value="InterPro"/>
</dbReference>
<comment type="similarity">
    <text evidence="1">Belongs to the MBF1 family.</text>
</comment>
<dbReference type="InParanoid" id="I3EJ83"/>
<dbReference type="PROSITE" id="PS50943">
    <property type="entry name" value="HTH_CROC1"/>
    <property type="match status" value="1"/>
</dbReference>
<keyword evidence="5" id="KW-1185">Reference proteome</keyword>
<dbReference type="Gene3D" id="1.10.260.40">
    <property type="entry name" value="lambda repressor-like DNA-binding domains"/>
    <property type="match status" value="1"/>
</dbReference>
<name>I3EJ83_NEMP3</name>
<dbReference type="Pfam" id="PF01381">
    <property type="entry name" value="HTH_3"/>
    <property type="match status" value="1"/>
</dbReference>
<evidence type="ECO:0000313" key="5">
    <source>
        <dbReference type="Proteomes" id="UP000002872"/>
    </source>
</evidence>
<dbReference type="Proteomes" id="UP000002872">
    <property type="component" value="Unassembled WGS sequence"/>
</dbReference>
<dbReference type="AlphaFoldDB" id="I3EJ83"/>
<organism evidence="4 5">
    <name type="scientific">Nematocida parisii (strain ERTm3)</name>
    <name type="common">Nematode killer fungus</name>
    <dbReference type="NCBI Taxonomy" id="935791"/>
    <lineage>
        <taxon>Eukaryota</taxon>
        <taxon>Fungi</taxon>
        <taxon>Fungi incertae sedis</taxon>
        <taxon>Microsporidia</taxon>
        <taxon>Nematocida</taxon>
    </lineage>
</organism>
<dbReference type="SUPFAM" id="SSF47413">
    <property type="entry name" value="lambda repressor-like DNA-binding domains"/>
    <property type="match status" value="1"/>
</dbReference>
<dbReference type="HOGENOM" id="CLU_2004495_0_0_1"/>
<sequence length="124" mass="13826">MPRQAPKANIKPANMFDDRVVRLTKTVKPQSMPKPVSGVSSSILYNEDTGVLKVLKFQKGFGKAVRMAREGKKLSQKDLATKISKPVQTIAAIEKDDAIFDKLIFQRLEKALETKFDAMFSVGK</sequence>
<dbReference type="InterPro" id="IPR001387">
    <property type="entry name" value="Cro/C1-type_HTH"/>
</dbReference>
<gene>
    <name evidence="4" type="ORF">NEQG_00050</name>
</gene>
<dbReference type="CDD" id="cd00093">
    <property type="entry name" value="HTH_XRE"/>
    <property type="match status" value="1"/>
</dbReference>
<evidence type="ECO:0000256" key="2">
    <source>
        <dbReference type="ARBA" id="ARBA00035107"/>
    </source>
</evidence>
<dbReference type="EMBL" id="GL870876">
    <property type="protein sequence ID" value="EIJ89280.1"/>
    <property type="molecule type" value="Genomic_DNA"/>
</dbReference>
<evidence type="ECO:0000259" key="3">
    <source>
        <dbReference type="PROSITE" id="PS50943"/>
    </source>
</evidence>
<evidence type="ECO:0000256" key="1">
    <source>
        <dbReference type="ARBA" id="ARBA00009802"/>
    </source>
</evidence>
<dbReference type="OrthoDB" id="10253401at2759"/>
<dbReference type="InterPro" id="IPR010982">
    <property type="entry name" value="Lambda_DNA-bd_dom_sf"/>
</dbReference>
<dbReference type="SMART" id="SM00530">
    <property type="entry name" value="HTH_XRE"/>
    <property type="match status" value="1"/>
</dbReference>